<dbReference type="GO" id="GO:0046872">
    <property type="term" value="F:metal ion binding"/>
    <property type="evidence" value="ECO:0007669"/>
    <property type="project" value="UniProtKB-KW"/>
</dbReference>
<name>A0A949WTW4_9CLOT</name>
<comment type="function">
    <text evidence="7">Part of a membrane-bound complex that couples electron transfer with translocation of ions across the membrane.</text>
</comment>
<feature type="region of interest" description="Disordered" evidence="8">
    <location>
        <begin position="1"/>
        <end position="21"/>
    </location>
</feature>
<keyword evidence="7" id="KW-1003">Cell membrane</keyword>
<evidence type="ECO:0000313" key="10">
    <source>
        <dbReference type="EMBL" id="MBV7276785.1"/>
    </source>
</evidence>
<dbReference type="Pfam" id="PF01512">
    <property type="entry name" value="Complex1_51K"/>
    <property type="match status" value="1"/>
</dbReference>
<keyword evidence="7" id="KW-1278">Translocase</keyword>
<feature type="binding site" evidence="7">
    <location>
        <position position="411"/>
    </location>
    <ligand>
        <name>[4Fe-4S] cluster</name>
        <dbReference type="ChEBI" id="CHEBI:49883"/>
        <label>2</label>
    </ligand>
</feature>
<dbReference type="NCBIfam" id="NF003454">
    <property type="entry name" value="PRK05035.1"/>
    <property type="match status" value="1"/>
</dbReference>
<protein>
    <recommendedName>
        <fullName evidence="7">Ion-translocating oxidoreductase complex subunit C</fullName>
        <ecNumber evidence="7">7.-.-.-</ecNumber>
    </recommendedName>
    <alternativeName>
        <fullName evidence="7">Rnf electron transport complex subunit C</fullName>
    </alternativeName>
</protein>
<dbReference type="Pfam" id="PF13237">
    <property type="entry name" value="Fer4_10"/>
    <property type="match status" value="1"/>
</dbReference>
<dbReference type="InterPro" id="IPR019554">
    <property type="entry name" value="Soluble_ligand-bd"/>
</dbReference>
<dbReference type="Proteomes" id="UP000694308">
    <property type="component" value="Unassembled WGS sequence"/>
</dbReference>
<feature type="binding site" evidence="7">
    <location>
        <position position="371"/>
    </location>
    <ligand>
        <name>[4Fe-4S] cluster</name>
        <dbReference type="ChEBI" id="CHEBI:49883"/>
        <label>1</label>
    </ligand>
</feature>
<proteinExistence type="inferred from homology"/>
<keyword evidence="5 7" id="KW-0408">Iron</keyword>
<evidence type="ECO:0000256" key="6">
    <source>
        <dbReference type="ARBA" id="ARBA00023014"/>
    </source>
</evidence>
<evidence type="ECO:0000256" key="7">
    <source>
        <dbReference type="HAMAP-Rule" id="MF_00461"/>
    </source>
</evidence>
<feature type="domain" description="4Fe-4S ferredoxin-type" evidence="9">
    <location>
        <begin position="356"/>
        <end position="386"/>
    </location>
</feature>
<dbReference type="PROSITE" id="PS00198">
    <property type="entry name" value="4FE4S_FER_1"/>
    <property type="match status" value="2"/>
</dbReference>
<feature type="binding site" evidence="7">
    <location>
        <position position="415"/>
    </location>
    <ligand>
        <name>[4Fe-4S] cluster</name>
        <dbReference type="ChEBI" id="CHEBI:49883"/>
        <label>1</label>
    </ligand>
</feature>
<comment type="subunit">
    <text evidence="7">The complex is composed of six subunits: RnfA, RnfB, RnfC, RnfD, RnfE and RnfG.</text>
</comment>
<dbReference type="GO" id="GO:0051539">
    <property type="term" value="F:4 iron, 4 sulfur cluster binding"/>
    <property type="evidence" value="ECO:0007669"/>
    <property type="project" value="UniProtKB-KW"/>
</dbReference>
<evidence type="ECO:0000256" key="1">
    <source>
        <dbReference type="ARBA" id="ARBA00022448"/>
    </source>
</evidence>
<dbReference type="NCBIfam" id="TIGR01945">
    <property type="entry name" value="rnfC"/>
    <property type="match status" value="1"/>
</dbReference>
<dbReference type="InterPro" id="IPR017896">
    <property type="entry name" value="4Fe4S_Fe-S-bd"/>
</dbReference>
<dbReference type="GO" id="GO:0009055">
    <property type="term" value="F:electron transfer activity"/>
    <property type="evidence" value="ECO:0007669"/>
    <property type="project" value="InterPro"/>
</dbReference>
<dbReference type="GO" id="GO:0005886">
    <property type="term" value="C:plasma membrane"/>
    <property type="evidence" value="ECO:0007669"/>
    <property type="project" value="UniProtKB-SubCell"/>
</dbReference>
<dbReference type="GO" id="GO:0022900">
    <property type="term" value="P:electron transport chain"/>
    <property type="evidence" value="ECO:0007669"/>
    <property type="project" value="UniProtKB-UniRule"/>
</dbReference>
<keyword evidence="7" id="KW-0472">Membrane</keyword>
<dbReference type="InterPro" id="IPR011538">
    <property type="entry name" value="Nuo51_FMN-bd"/>
</dbReference>
<comment type="similarity">
    <text evidence="7">Belongs to the 4Fe4S bacterial-type ferredoxin family. RnfC subfamily.</text>
</comment>
<reference evidence="10" key="1">
    <citation type="submission" date="2020-12" db="EMBL/GenBank/DDBJ databases">
        <title>Clostridium thailandense sp. nov., a novel acetogenic bacterium isolated from peat land soil in Thailand.</title>
        <authorList>
            <person name="Chaikitkaew S."/>
            <person name="Birkeland N.K."/>
        </authorList>
    </citation>
    <scope>NUCLEOTIDE SEQUENCE</scope>
    <source>
        <strain evidence="10">PL3</strain>
    </source>
</reference>
<keyword evidence="3 7" id="KW-0677">Repeat</keyword>
<feature type="binding site" evidence="7">
    <location>
        <position position="405"/>
    </location>
    <ligand>
        <name>[4Fe-4S] cluster</name>
        <dbReference type="ChEBI" id="CHEBI:49883"/>
        <label>2</label>
    </ligand>
</feature>
<comment type="subcellular location">
    <subcellularLocation>
        <location evidence="7">Cell membrane</location>
        <topology evidence="7">Peripheral membrane protein</topology>
    </subcellularLocation>
</comment>
<feature type="binding site" evidence="7">
    <location>
        <position position="408"/>
    </location>
    <ligand>
        <name>[4Fe-4S] cluster</name>
        <dbReference type="ChEBI" id="CHEBI:49883"/>
        <label>2</label>
    </ligand>
</feature>
<evidence type="ECO:0000256" key="3">
    <source>
        <dbReference type="ARBA" id="ARBA00022737"/>
    </source>
</evidence>
<keyword evidence="1 7" id="KW-0813">Transport</keyword>
<dbReference type="InterPro" id="IPR010208">
    <property type="entry name" value="Ion_transpt_RnfC/RsxC"/>
</dbReference>
<comment type="caution">
    <text evidence="10">The sequence shown here is derived from an EMBL/GenBank/DDBJ whole genome shotgun (WGS) entry which is preliminary data.</text>
</comment>
<keyword evidence="11" id="KW-1185">Reference proteome</keyword>
<dbReference type="PROSITE" id="PS51379">
    <property type="entry name" value="4FE4S_FER_2"/>
    <property type="match status" value="2"/>
</dbReference>
<dbReference type="InterPro" id="IPR017900">
    <property type="entry name" value="4Fe4S_Fe_S_CS"/>
</dbReference>
<keyword evidence="2 7" id="KW-0479">Metal-binding</keyword>
<evidence type="ECO:0000256" key="2">
    <source>
        <dbReference type="ARBA" id="ARBA00022723"/>
    </source>
</evidence>
<keyword evidence="6 7" id="KW-0411">Iron-sulfur</keyword>
<evidence type="ECO:0000313" key="11">
    <source>
        <dbReference type="Proteomes" id="UP000694308"/>
    </source>
</evidence>
<feature type="binding site" evidence="7">
    <location>
        <position position="368"/>
    </location>
    <ligand>
        <name>[4Fe-4S] cluster</name>
        <dbReference type="ChEBI" id="CHEBI:49883"/>
        <label>1</label>
    </ligand>
</feature>
<gene>
    <name evidence="10" type="primary">rsxC</name>
    <name evidence="7" type="synonym">rnfC</name>
    <name evidence="10" type="ORF">I6U48_28330</name>
</gene>
<feature type="domain" description="4Fe-4S ferredoxin-type" evidence="9">
    <location>
        <begin position="396"/>
        <end position="427"/>
    </location>
</feature>
<evidence type="ECO:0000259" key="9">
    <source>
        <dbReference type="PROSITE" id="PS51379"/>
    </source>
</evidence>
<sequence>MLKSFRGGVHPNDRKSYTASKSIEAAPLPNKVIIPVRQHIGAPCTPIVKKGDEVKKGQIIAKSDAFVSSNVHASVSGKVVDVADYPHSVFGMCLSVVIENDGQDQWIEGIPVDRDWQALSSDELRSIIREAGIVGMGGATFPTHVKLAPPPDKKIDTFILNAAECEPYLTADHRAMLEYADRIVTGVRITMKILGVTKGYVGIENNKPDAISTMTKAFEGTGIQVVGLPTKYPQGAEKMLIAVLAGKEVPSGGLPMDVGVVVQNVGTVIAIADAVCKGIPVIERVTTISGGAVKEPKNLLLRVGTTFKDAIECCGGFSKTPEKIISGGPMMGFAQSNLDVSIIKGSSGILALSKEDTNTGTESACIRCGRCVDACPMGLNPSMLSILGERGLFEEAKEEFNLLDCVECGSCVYGCPAKRNIVQYIRYCKAQNAAKAAKK</sequence>
<evidence type="ECO:0000256" key="5">
    <source>
        <dbReference type="ARBA" id="ARBA00023004"/>
    </source>
</evidence>
<accession>A0A949WTW4</accession>
<dbReference type="HAMAP" id="MF_00461">
    <property type="entry name" value="RsxC_RnfC"/>
    <property type="match status" value="1"/>
</dbReference>
<dbReference type="EC" id="7.-.-.-" evidence="7"/>
<dbReference type="RefSeq" id="WP_218323864.1">
    <property type="nucleotide sequence ID" value="NZ_JAEEGC010000208.1"/>
</dbReference>
<feature type="binding site" evidence="7">
    <location>
        <position position="365"/>
    </location>
    <ligand>
        <name>[4Fe-4S] cluster</name>
        <dbReference type="ChEBI" id="CHEBI:49883"/>
        <label>1</label>
    </ligand>
</feature>
<dbReference type="Pfam" id="PF10531">
    <property type="entry name" value="SLBB"/>
    <property type="match status" value="1"/>
</dbReference>
<evidence type="ECO:0000256" key="8">
    <source>
        <dbReference type="SAM" id="MobiDB-lite"/>
    </source>
</evidence>
<evidence type="ECO:0000256" key="4">
    <source>
        <dbReference type="ARBA" id="ARBA00022982"/>
    </source>
</evidence>
<comment type="cofactor">
    <cofactor evidence="7">
        <name>[4Fe-4S] cluster</name>
        <dbReference type="ChEBI" id="CHEBI:49883"/>
    </cofactor>
    <text evidence="7">Binds 2 [4Fe-4S] clusters per subunit.</text>
</comment>
<keyword evidence="4 7" id="KW-0249">Electron transport</keyword>
<dbReference type="PANTHER" id="PTHR43034:SF2">
    <property type="entry name" value="ION-TRANSLOCATING OXIDOREDUCTASE COMPLEX SUBUNIT C"/>
    <property type="match status" value="1"/>
</dbReference>
<keyword evidence="7" id="KW-0004">4Fe-4S</keyword>
<dbReference type="InterPro" id="IPR026902">
    <property type="entry name" value="RnfC_N"/>
</dbReference>
<dbReference type="PANTHER" id="PTHR43034">
    <property type="entry name" value="ION-TRANSLOCATING OXIDOREDUCTASE COMPLEX SUBUNIT C"/>
    <property type="match status" value="1"/>
</dbReference>
<dbReference type="Pfam" id="PF13375">
    <property type="entry name" value="RnfC_N"/>
    <property type="match status" value="1"/>
</dbReference>
<dbReference type="AlphaFoldDB" id="A0A949WTW4"/>
<dbReference type="EMBL" id="JAEEGC010000208">
    <property type="protein sequence ID" value="MBV7276785.1"/>
    <property type="molecule type" value="Genomic_DNA"/>
</dbReference>
<organism evidence="10 11">
    <name type="scientific">Clostridium thailandense</name>
    <dbReference type="NCBI Taxonomy" id="2794346"/>
    <lineage>
        <taxon>Bacteria</taxon>
        <taxon>Bacillati</taxon>
        <taxon>Bacillota</taxon>
        <taxon>Clostridia</taxon>
        <taxon>Eubacteriales</taxon>
        <taxon>Clostridiaceae</taxon>
        <taxon>Clostridium</taxon>
    </lineage>
</organism>
<feature type="binding site" evidence="7">
    <location>
        <position position="375"/>
    </location>
    <ligand>
        <name>[4Fe-4S] cluster</name>
        <dbReference type="ChEBI" id="CHEBI:49883"/>
        <label>2</label>
    </ligand>
</feature>